<dbReference type="NCBIfam" id="TIGR03436">
    <property type="entry name" value="acidobact_VWFA"/>
    <property type="match status" value="1"/>
</dbReference>
<evidence type="ECO:0000256" key="1">
    <source>
        <dbReference type="SAM" id="MobiDB-lite"/>
    </source>
</evidence>
<dbReference type="STRING" id="1855912.LuPra_03867"/>
<reference evidence="4" key="2">
    <citation type="submission" date="2016-04" db="EMBL/GenBank/DDBJ databases">
        <title>First Complete Genome Sequence of a Subdivision 6 Acidobacterium.</title>
        <authorList>
            <person name="Huang S."/>
            <person name="Vieira S."/>
            <person name="Bunk B."/>
            <person name="Riedel T."/>
            <person name="Sproeer C."/>
            <person name="Overmann J."/>
        </authorList>
    </citation>
    <scope>NUCLEOTIDE SEQUENCE [LARGE SCALE GENOMIC DNA]</scope>
    <source>
        <strain evidence="4">DSM 100886 HEG_-6_39</strain>
    </source>
</reference>
<protein>
    <submittedName>
        <fullName evidence="3">VWFA-related Acidobacterial domain protein</fullName>
    </submittedName>
</protein>
<gene>
    <name evidence="3" type="ORF">LuPra_03867</name>
</gene>
<reference evidence="3 4" key="1">
    <citation type="journal article" date="2016" name="Genome Announc.">
        <title>First Complete Genome Sequence of a Subdivision 6 Acidobacterium Strain.</title>
        <authorList>
            <person name="Huang S."/>
            <person name="Vieira S."/>
            <person name="Bunk B."/>
            <person name="Riedel T."/>
            <person name="Sproer C."/>
            <person name="Overmann J."/>
        </authorList>
    </citation>
    <scope>NUCLEOTIDE SEQUENCE [LARGE SCALE GENOMIC DNA]</scope>
    <source>
        <strain evidence="4">DSM 100886 HEG_-6_39</strain>
    </source>
</reference>
<proteinExistence type="predicted"/>
<dbReference type="InterPro" id="IPR017802">
    <property type="entry name" value="VWFA-rel_acidobac-type"/>
</dbReference>
<feature type="chain" id="PRO_5007511866" evidence="2">
    <location>
        <begin position="31"/>
        <end position="438"/>
    </location>
</feature>
<dbReference type="AlphaFoldDB" id="A0A143PS20"/>
<feature type="compositionally biased region" description="Pro residues" evidence="1">
    <location>
        <begin position="29"/>
        <end position="40"/>
    </location>
</feature>
<feature type="compositionally biased region" description="Low complexity" evidence="1">
    <location>
        <begin position="41"/>
        <end position="50"/>
    </location>
</feature>
<accession>A0A143PS20</accession>
<evidence type="ECO:0000313" key="3">
    <source>
        <dbReference type="EMBL" id="AMY10629.1"/>
    </source>
</evidence>
<keyword evidence="4" id="KW-1185">Reference proteome</keyword>
<organism evidence="3 4">
    <name type="scientific">Luteitalea pratensis</name>
    <dbReference type="NCBI Taxonomy" id="1855912"/>
    <lineage>
        <taxon>Bacteria</taxon>
        <taxon>Pseudomonadati</taxon>
        <taxon>Acidobacteriota</taxon>
        <taxon>Vicinamibacteria</taxon>
        <taxon>Vicinamibacterales</taxon>
        <taxon>Vicinamibacteraceae</taxon>
        <taxon>Luteitalea</taxon>
    </lineage>
</organism>
<keyword evidence="2" id="KW-0732">Signal</keyword>
<sequence length="438" mass="48425" precursor="true">MMSVRLSRLGMRAAAVLLGAVTLTAQQPPAAPPAAPPQDPAQPAAQVPTPAKDPSKPDFATVTSLVSTDVIPRDGAGQFLADLKREEFLVVEDGVEQTVASLTLVHGGRYFNLAAPPPAPVEEGMVLPPPRPVNDAAGRIFLLFVDDLHLDFRNTPRIRDLFKKISTELIHDGDMFGIVSTGPSSISVDLTYDRRRLDESIKKISGSALKPKDILEQPNGQQGNQELRYRAHVAFSTAFDLMRELEKVQNRRKALVYVSNGYDFDPFPQGRLQRDSLYGYNQTGMDPRDPAAVTNRQGQQFADADLARELADLTRAANRANATIYTIDPRGLVGGAEMDDEVDMVEWNNYVRKTQDSMRVLAEETGGIAIVNQNDFVKALKKIDAETSDYYVLGYYSSNPDPTRKRRQIEVKVKRPGVSVWARKGYALKTPKDDEKSK</sequence>
<feature type="signal peptide" evidence="2">
    <location>
        <begin position="1"/>
        <end position="30"/>
    </location>
</feature>
<dbReference type="Proteomes" id="UP000076079">
    <property type="component" value="Chromosome"/>
</dbReference>
<dbReference type="EMBL" id="CP015136">
    <property type="protein sequence ID" value="AMY10629.1"/>
    <property type="molecule type" value="Genomic_DNA"/>
</dbReference>
<name>A0A143PS20_LUTPR</name>
<dbReference type="KEGG" id="abac:LuPra_03867"/>
<evidence type="ECO:0000256" key="2">
    <source>
        <dbReference type="SAM" id="SignalP"/>
    </source>
</evidence>
<evidence type="ECO:0000313" key="4">
    <source>
        <dbReference type="Proteomes" id="UP000076079"/>
    </source>
</evidence>
<feature type="region of interest" description="Disordered" evidence="1">
    <location>
        <begin position="27"/>
        <end position="57"/>
    </location>
</feature>